<dbReference type="InterPro" id="IPR019778">
    <property type="entry name" value="Class_I_Hydrophobin_CS"/>
</dbReference>
<dbReference type="Pfam" id="PF01185">
    <property type="entry name" value="Hydrophobin"/>
    <property type="match status" value="1"/>
</dbReference>
<dbReference type="Proteomes" id="UP000054270">
    <property type="component" value="Unassembled WGS sequence"/>
</dbReference>
<evidence type="ECO:0000313" key="9">
    <source>
        <dbReference type="Proteomes" id="UP000054270"/>
    </source>
</evidence>
<dbReference type="SMART" id="SM00075">
    <property type="entry name" value="HYDRO"/>
    <property type="match status" value="1"/>
</dbReference>
<keyword evidence="4 7" id="KW-0964">Secreted</keyword>
<dbReference type="AlphaFoldDB" id="A0A0D2M0J1"/>
<protein>
    <recommendedName>
        <fullName evidence="7">Hydrophobin</fullName>
    </recommendedName>
</protein>
<accession>A0A0D2M0J1</accession>
<dbReference type="InterPro" id="IPR001338">
    <property type="entry name" value="Class_I_Hydrophobin"/>
</dbReference>
<dbReference type="OMA" id="NCSPINT"/>
<dbReference type="STRING" id="945553.A0A0D2M0J1"/>
<evidence type="ECO:0000256" key="3">
    <source>
        <dbReference type="ARBA" id="ARBA00022512"/>
    </source>
</evidence>
<organism evidence="8 9">
    <name type="scientific">Hypholoma sublateritium (strain FD-334 SS-4)</name>
    <dbReference type="NCBI Taxonomy" id="945553"/>
    <lineage>
        <taxon>Eukaryota</taxon>
        <taxon>Fungi</taxon>
        <taxon>Dikarya</taxon>
        <taxon>Basidiomycota</taxon>
        <taxon>Agaricomycotina</taxon>
        <taxon>Agaricomycetes</taxon>
        <taxon>Agaricomycetidae</taxon>
        <taxon>Agaricales</taxon>
        <taxon>Agaricineae</taxon>
        <taxon>Strophariaceae</taxon>
        <taxon>Hypholoma</taxon>
    </lineage>
</organism>
<name>A0A0D2M0J1_HYPSF</name>
<comment type="similarity">
    <text evidence="2 7">Belongs to the fungal hydrophobin family.</text>
</comment>
<keyword evidence="6 7" id="KW-1015">Disulfide bond</keyword>
<comment type="subcellular location">
    <subcellularLocation>
        <location evidence="1 7">Secreted</location>
        <location evidence="1 7">Cell wall</location>
    </subcellularLocation>
</comment>
<evidence type="ECO:0000256" key="7">
    <source>
        <dbReference type="RuleBase" id="RU365009"/>
    </source>
</evidence>
<evidence type="ECO:0000256" key="5">
    <source>
        <dbReference type="ARBA" id="ARBA00022729"/>
    </source>
</evidence>
<dbReference type="PROSITE" id="PS00956">
    <property type="entry name" value="HYDROPHOBIN"/>
    <property type="match status" value="1"/>
</dbReference>
<evidence type="ECO:0000256" key="2">
    <source>
        <dbReference type="ARBA" id="ARBA00010446"/>
    </source>
</evidence>
<keyword evidence="3 7" id="KW-0134">Cell wall</keyword>
<evidence type="ECO:0000256" key="6">
    <source>
        <dbReference type="ARBA" id="ARBA00023157"/>
    </source>
</evidence>
<reference evidence="9" key="1">
    <citation type="submission" date="2014-04" db="EMBL/GenBank/DDBJ databases">
        <title>Evolutionary Origins and Diversification of the Mycorrhizal Mutualists.</title>
        <authorList>
            <consortium name="DOE Joint Genome Institute"/>
            <consortium name="Mycorrhizal Genomics Consortium"/>
            <person name="Kohler A."/>
            <person name="Kuo A."/>
            <person name="Nagy L.G."/>
            <person name="Floudas D."/>
            <person name="Copeland A."/>
            <person name="Barry K.W."/>
            <person name="Cichocki N."/>
            <person name="Veneault-Fourrey C."/>
            <person name="LaButti K."/>
            <person name="Lindquist E.A."/>
            <person name="Lipzen A."/>
            <person name="Lundell T."/>
            <person name="Morin E."/>
            <person name="Murat C."/>
            <person name="Riley R."/>
            <person name="Ohm R."/>
            <person name="Sun H."/>
            <person name="Tunlid A."/>
            <person name="Henrissat B."/>
            <person name="Grigoriev I.V."/>
            <person name="Hibbett D.S."/>
            <person name="Martin F."/>
        </authorList>
    </citation>
    <scope>NUCLEOTIDE SEQUENCE [LARGE SCALE GENOMIC DNA]</scope>
    <source>
        <strain evidence="9">FD-334 SS-4</strain>
    </source>
</reference>
<dbReference type="OrthoDB" id="4225815at2759"/>
<dbReference type="CDD" id="cd23507">
    <property type="entry name" value="hydrophobin_I"/>
    <property type="match status" value="1"/>
</dbReference>
<gene>
    <name evidence="8" type="ORF">HYPSUDRAFT_99600</name>
</gene>
<keyword evidence="9" id="KW-1185">Reference proteome</keyword>
<feature type="non-terminal residue" evidence="8">
    <location>
        <position position="1"/>
    </location>
</feature>
<evidence type="ECO:0000256" key="4">
    <source>
        <dbReference type="ARBA" id="ARBA00022525"/>
    </source>
</evidence>
<proteinExistence type="inferred from homology"/>
<dbReference type="GO" id="GO:0005199">
    <property type="term" value="F:structural constituent of cell wall"/>
    <property type="evidence" value="ECO:0007669"/>
    <property type="project" value="InterPro"/>
</dbReference>
<dbReference type="GO" id="GO:0009277">
    <property type="term" value="C:fungal-type cell wall"/>
    <property type="evidence" value="ECO:0007669"/>
    <property type="project" value="InterPro"/>
</dbReference>
<feature type="non-terminal residue" evidence="8">
    <location>
        <position position="96"/>
    </location>
</feature>
<evidence type="ECO:0000313" key="8">
    <source>
        <dbReference type="EMBL" id="KJA16718.1"/>
    </source>
</evidence>
<evidence type="ECO:0000256" key="1">
    <source>
        <dbReference type="ARBA" id="ARBA00004191"/>
    </source>
</evidence>
<keyword evidence="5 7" id="KW-0732">Signal</keyword>
<dbReference type="EMBL" id="KN817616">
    <property type="protein sequence ID" value="KJA16718.1"/>
    <property type="molecule type" value="Genomic_DNA"/>
</dbReference>
<sequence>TVLAFAAFAAADSAQCNTGPIQCCNSVQSAKAPAAAAFLGALGIVLEDATAQVGLTCSPISAIGIAGNDCSQQTVCCSNNSFNGVVALGCTPINVN</sequence>